<dbReference type="InterPro" id="IPR025668">
    <property type="entry name" value="Tnp_DDE_dom"/>
</dbReference>
<evidence type="ECO:0000313" key="2">
    <source>
        <dbReference type="EMBL" id="ORV36690.1"/>
    </source>
</evidence>
<dbReference type="STRING" id="126673.AWC01_17205"/>
<name>A0A1X1SYM9_9MYCO</name>
<dbReference type="NCBIfam" id="NF033539">
    <property type="entry name" value="transpos_IS1380"/>
    <property type="match status" value="1"/>
</dbReference>
<sequence length="466" mass="50477">MQATTDWSKTVRVEVRGDDVVGHAGNVIPRMLADNLGLTSGLSAALSRPEVTHDRGAVLRDVAVSIAGGAQNLAGTAVLRNQQRLFGAVASVPTMWRSLNEIDRQGMAGVALVRNTVRERVWELIEARHGAIPPSRTCYGDLGGVVVIRIDASLVESHSDKQHAAGNFKGGYGFHPLLAWCDNTGELLAAIARPGNAGSNTAADHIAIIDAAIAAIPAKGRRNLLITIDGAGSSHAVVKHLRKRNARAGWSVAYSVGFDLDERARVAIGQMPAAGWEPALDAAGRARDDAAVAELTGLLREGADGDRLAGWPPDMRILVRREKIEEGRQLSLFEQINGYRYQLIATNTRGGQLQRLEARHRVHARVEGFIRCGKDTGLARWPSHSFAINTAWVTAVALAIDLLCWTRLLLLDGPLAKAEPATLRYRLLHAAARLVKRSRNLILRIPETWPWAQEFAAAVNRVRAIP</sequence>
<comment type="caution">
    <text evidence="2">The sequence shown here is derived from an EMBL/GenBank/DDBJ whole genome shotgun (WGS) entry which is preliminary data.</text>
</comment>
<evidence type="ECO:0000313" key="3">
    <source>
        <dbReference type="Proteomes" id="UP000193564"/>
    </source>
</evidence>
<dbReference type="RefSeq" id="WP_085192574.1">
    <property type="nucleotide sequence ID" value="NZ_LQOS01000058.1"/>
</dbReference>
<feature type="domain" description="Transposase DDE" evidence="1">
    <location>
        <begin position="8"/>
        <end position="464"/>
    </location>
</feature>
<evidence type="ECO:0000259" key="1">
    <source>
        <dbReference type="Pfam" id="PF13701"/>
    </source>
</evidence>
<accession>A0A1X1SYM9</accession>
<protein>
    <recommendedName>
        <fullName evidence="1">Transposase DDE domain-containing protein</fullName>
    </recommendedName>
</protein>
<dbReference type="AlphaFoldDB" id="A0A1X1SYM9"/>
<reference evidence="2 3" key="1">
    <citation type="submission" date="2016-01" db="EMBL/GenBank/DDBJ databases">
        <title>The new phylogeny of the genus Mycobacterium.</title>
        <authorList>
            <person name="Tarcisio F."/>
            <person name="Conor M."/>
            <person name="Antonella G."/>
            <person name="Elisabetta G."/>
            <person name="Giulia F.S."/>
            <person name="Sara T."/>
            <person name="Anna F."/>
            <person name="Clotilde B."/>
            <person name="Roberto B."/>
            <person name="Veronica D.S."/>
            <person name="Fabio R."/>
            <person name="Monica P."/>
            <person name="Olivier J."/>
            <person name="Enrico T."/>
            <person name="Nicola S."/>
        </authorList>
    </citation>
    <scope>NUCLEOTIDE SEQUENCE [LARGE SCALE GENOMIC DNA]</scope>
    <source>
        <strain evidence="2 3">DSM 44339</strain>
    </source>
</reference>
<dbReference type="InterPro" id="IPR047960">
    <property type="entry name" value="Transpos_IS1380"/>
</dbReference>
<proteinExistence type="predicted"/>
<dbReference type="Pfam" id="PF13701">
    <property type="entry name" value="DDE_Tnp_1_4"/>
    <property type="match status" value="1"/>
</dbReference>
<gene>
    <name evidence="2" type="ORF">AWC01_17205</name>
</gene>
<keyword evidence="3" id="KW-1185">Reference proteome</keyword>
<dbReference type="Proteomes" id="UP000193564">
    <property type="component" value="Unassembled WGS sequence"/>
</dbReference>
<organism evidence="2 3">
    <name type="scientific">Mycolicibacterium doricum</name>
    <dbReference type="NCBI Taxonomy" id="126673"/>
    <lineage>
        <taxon>Bacteria</taxon>
        <taxon>Bacillati</taxon>
        <taxon>Actinomycetota</taxon>
        <taxon>Actinomycetes</taxon>
        <taxon>Mycobacteriales</taxon>
        <taxon>Mycobacteriaceae</taxon>
        <taxon>Mycolicibacterium</taxon>
    </lineage>
</organism>
<dbReference type="EMBL" id="LQOS01000058">
    <property type="protein sequence ID" value="ORV36690.1"/>
    <property type="molecule type" value="Genomic_DNA"/>
</dbReference>
<dbReference type="OrthoDB" id="3254802at2"/>